<evidence type="ECO:0000313" key="2">
    <source>
        <dbReference type="Proteomes" id="UP000275408"/>
    </source>
</evidence>
<proteinExistence type="predicted"/>
<name>A0A3M6UBM3_POCDA</name>
<reference evidence="1 2" key="1">
    <citation type="journal article" date="2018" name="Sci. Rep.">
        <title>Comparative analysis of the Pocillopora damicornis genome highlights role of immune system in coral evolution.</title>
        <authorList>
            <person name="Cunning R."/>
            <person name="Bay R.A."/>
            <person name="Gillette P."/>
            <person name="Baker A.C."/>
            <person name="Traylor-Knowles N."/>
        </authorList>
    </citation>
    <scope>NUCLEOTIDE SEQUENCE [LARGE SCALE GENOMIC DNA]</scope>
    <source>
        <strain evidence="1">RSMAS</strain>
        <tissue evidence="1">Whole animal</tissue>
    </source>
</reference>
<sequence>MSSVFGTGRSVNLMRYLFIVKEFVNVKYRASRYLKLFSHNKLMCCCKNEARVANCCNYKLNRDIEKNPGPPTYVDPNKIVVAPYSQGQQCVAMNLCSLIYHDTQGISSANDLIQIMNIGNQLYSTLNVFDTDYQLESLIFESYTNFMLAVGCITVIVIWGSKYLILMLEICMVEGSLKVHVLFSKYCLLIVSALFSESFQRVETRGVQIENIQNRMVSQNSLNETMNFNLSCAVALHSLCYPIIKSCNYWNYNSSLTTIVDKGKKTYRKSSLAHNQQSPVNLPRTVDVYETKVNWDNLFKREGLLTDSLQSKSIRENEIIHNNECTKKILEKYNTLVQYRILFATCSCKVFDRKDRKKIDD</sequence>
<dbReference type="AlphaFoldDB" id="A0A3M6UBM3"/>
<dbReference type="EMBL" id="RCHS01001828">
    <property type="protein sequence ID" value="RMX51083.1"/>
    <property type="molecule type" value="Genomic_DNA"/>
</dbReference>
<keyword evidence="2" id="KW-1185">Reference proteome</keyword>
<protein>
    <submittedName>
        <fullName evidence="1">Uncharacterized protein</fullName>
    </submittedName>
</protein>
<evidence type="ECO:0000313" key="1">
    <source>
        <dbReference type="EMBL" id="RMX51083.1"/>
    </source>
</evidence>
<dbReference type="Proteomes" id="UP000275408">
    <property type="component" value="Unassembled WGS sequence"/>
</dbReference>
<accession>A0A3M6UBM3</accession>
<comment type="caution">
    <text evidence="1">The sequence shown here is derived from an EMBL/GenBank/DDBJ whole genome shotgun (WGS) entry which is preliminary data.</text>
</comment>
<organism evidence="1 2">
    <name type="scientific">Pocillopora damicornis</name>
    <name type="common">Cauliflower coral</name>
    <name type="synonym">Millepora damicornis</name>
    <dbReference type="NCBI Taxonomy" id="46731"/>
    <lineage>
        <taxon>Eukaryota</taxon>
        <taxon>Metazoa</taxon>
        <taxon>Cnidaria</taxon>
        <taxon>Anthozoa</taxon>
        <taxon>Hexacorallia</taxon>
        <taxon>Scleractinia</taxon>
        <taxon>Astrocoeniina</taxon>
        <taxon>Pocilloporidae</taxon>
        <taxon>Pocillopora</taxon>
    </lineage>
</organism>
<gene>
    <name evidence="1" type="ORF">pdam_00021996</name>
</gene>